<evidence type="ECO:0000256" key="5">
    <source>
        <dbReference type="SAM" id="MobiDB-lite"/>
    </source>
</evidence>
<dbReference type="Proteomes" id="UP000026915">
    <property type="component" value="Chromosome 5"/>
</dbReference>
<evidence type="ECO:0000256" key="4">
    <source>
        <dbReference type="ARBA" id="ARBA00023242"/>
    </source>
</evidence>
<evidence type="ECO:0000259" key="6">
    <source>
        <dbReference type="Pfam" id="PF12333"/>
    </source>
</evidence>
<comment type="similarity">
    <text evidence="3">Belongs to the IPI1/TEX10 family.</text>
</comment>
<dbReference type="Gene3D" id="1.25.10.10">
    <property type="entry name" value="Leucine-rich Repeat Variant"/>
    <property type="match status" value="1"/>
</dbReference>
<dbReference type="FunFam" id="1.25.10.10:FF:000348">
    <property type="entry name" value="uncharacterized protein LOC106763108 isoform X2"/>
    <property type="match status" value="1"/>
</dbReference>
<evidence type="ECO:0000256" key="1">
    <source>
        <dbReference type="ARBA" id="ARBA00004604"/>
    </source>
</evidence>
<dbReference type="PANTHER" id="PTHR16056:SF2">
    <property type="entry name" value="TESTIS-EXPRESSED PROTEIN 10"/>
    <property type="match status" value="1"/>
</dbReference>
<dbReference type="Pfam" id="PF25781">
    <property type="entry name" value="TPR_TEX10"/>
    <property type="match status" value="1"/>
</dbReference>
<proteinExistence type="inferred from homology"/>
<evidence type="ECO:0000313" key="9">
    <source>
        <dbReference type="Proteomes" id="UP000026915"/>
    </source>
</evidence>
<dbReference type="PANTHER" id="PTHR16056">
    <property type="entry name" value="REGULATOR OF MICROTUBULE DYNAMICS PROTEIN"/>
    <property type="match status" value="1"/>
</dbReference>
<dbReference type="FunCoup" id="A0A061ETR6">
    <property type="interactions" value="2253"/>
</dbReference>
<feature type="domain" description="TEX10-like TPR repeats" evidence="7">
    <location>
        <begin position="561"/>
        <end position="920"/>
    </location>
</feature>
<dbReference type="InterPro" id="IPR011989">
    <property type="entry name" value="ARM-like"/>
</dbReference>
<dbReference type="InterPro" id="IPR016024">
    <property type="entry name" value="ARM-type_fold"/>
</dbReference>
<sequence length="959" mass="109214">MWVGSYSDPSPQTLFKLPRPKTENPFKGGPKAPTRLHSLNPCTRWQVGTRVFILQRKLYSIIFLGSQTVIFSTMVRSKAPSKKQQKKGIDFKKIKRKLGRKLPPPTNATNTEIKSKAIVLPEQSVATNKEGLAVSKKGLTLKELLQQTSHHNAKVRRDALMGIKDLVLKHPAELRLHRYAVIEKLRERISDDDKVVREALYQLFKSEIFPGCAEDNQGLFISLVMTYIFNAMTNLSIDIRLMAFRFFDLVVQYHPPCFSLYAEKILQSYEDILRKNQFYLEDKGKLKSTLYGLVRCLSLLPSKKPGCQKNILGERKIHAFEPDLPTENTGFSVIIKKLKELVLVLINCFQDFIPLLNSMPQLDAQSFDCILSILQSIDIAVRFFIYGNHEESPEANPLQVTWDQTLLSGLSKKLLGVFPLYPKHHLSVKEDDRYFILNIVITEIFLHLREWICPSANVFAKFLEFMENALLGKTCSSTRSGKATWEKHVPSLLPFIPKLVSEVTTDWQSHLLEAFTKTFRDCNPESSLKLACLSMIEEMLIPRGDMHYTEASDPVALDYQTIWIRELPLLLILLGDKWPSSSQVVLHLLLRLGQFACWNSSLIWEYENTQFALCEFYSTCREGNIYYGPFMRLPRDSQELSICCLYYFSNFSTLLLKAITSCCLCPELEPYVLFRIIEVVHAAYKAGHIQFADHISFFITLLSRFKVYPENICPVKESDVQISNCGTFKSLTCMVCSCLSQMGDSSVVFRILEKAILDLISLKPQLDNACAMLRVLIMLDSKPTRLSEQSIIALSNFLPGYLMDVVHCIPEVDGNEVAVSNHVQTCRYYLLPCFFLFDRSNQLVKLFLNVMGSSLTDSSLSLESHNSTQYVTDSLSRMNITVSLLLLIYKDVKVQKIMSLFRTEIGSIMQSIASLQSSEVNMTIEERHKFQCSFERLKIVASSSPVVYIDDASISLSGA</sequence>
<gene>
    <name evidence="8" type="ORF">TCM_022926</name>
</gene>
<feature type="domain" description="Pre-rRNA-processing protein Ipi1 N-terminal" evidence="6">
    <location>
        <begin position="219"/>
        <end position="281"/>
    </location>
</feature>
<organism evidence="8 9">
    <name type="scientific">Theobroma cacao</name>
    <name type="common">Cacao</name>
    <name type="synonym">Cocoa</name>
    <dbReference type="NCBI Taxonomy" id="3641"/>
    <lineage>
        <taxon>Eukaryota</taxon>
        <taxon>Viridiplantae</taxon>
        <taxon>Streptophyta</taxon>
        <taxon>Embryophyta</taxon>
        <taxon>Tracheophyta</taxon>
        <taxon>Spermatophyta</taxon>
        <taxon>Magnoliopsida</taxon>
        <taxon>eudicotyledons</taxon>
        <taxon>Gunneridae</taxon>
        <taxon>Pentapetalae</taxon>
        <taxon>rosids</taxon>
        <taxon>malvids</taxon>
        <taxon>Malvales</taxon>
        <taxon>Malvaceae</taxon>
        <taxon>Byttnerioideae</taxon>
        <taxon>Theobroma</taxon>
    </lineage>
</organism>
<evidence type="ECO:0000256" key="2">
    <source>
        <dbReference type="ARBA" id="ARBA00004642"/>
    </source>
</evidence>
<feature type="region of interest" description="Disordered" evidence="5">
    <location>
        <begin position="1"/>
        <end position="37"/>
    </location>
</feature>
<dbReference type="GO" id="GO:0005634">
    <property type="term" value="C:nucleus"/>
    <property type="evidence" value="ECO:0000318"/>
    <property type="project" value="GO_Central"/>
</dbReference>
<name>A0A061ETR6_THECC</name>
<reference evidence="8 9" key="1">
    <citation type="journal article" date="2013" name="Genome Biol.">
        <title>The genome sequence of the most widely cultivated cacao type and its use to identify candidate genes regulating pod color.</title>
        <authorList>
            <person name="Motamayor J.C."/>
            <person name="Mockaitis K."/>
            <person name="Schmutz J."/>
            <person name="Haiminen N."/>
            <person name="Iii D.L."/>
            <person name="Cornejo O."/>
            <person name="Findley S.D."/>
            <person name="Zheng P."/>
            <person name="Utro F."/>
            <person name="Royaert S."/>
            <person name="Saski C."/>
            <person name="Jenkins J."/>
            <person name="Podicheti R."/>
            <person name="Zhao M."/>
            <person name="Scheffler B.E."/>
            <person name="Stack J.C."/>
            <person name="Feltus F.A."/>
            <person name="Mustiga G.M."/>
            <person name="Amores F."/>
            <person name="Phillips W."/>
            <person name="Marelli J.P."/>
            <person name="May G.D."/>
            <person name="Shapiro H."/>
            <person name="Ma J."/>
            <person name="Bustamante C.D."/>
            <person name="Schnell R.J."/>
            <person name="Main D."/>
            <person name="Gilbert D."/>
            <person name="Parida L."/>
            <person name="Kuhn D.N."/>
        </authorList>
    </citation>
    <scope>NUCLEOTIDE SEQUENCE [LARGE SCALE GENOMIC DNA]</scope>
    <source>
        <strain evidence="9">cv. Matina 1-6</strain>
    </source>
</reference>
<dbReference type="STRING" id="3641.A0A061ETR6"/>
<dbReference type="InterPro" id="IPR057949">
    <property type="entry name" value="TPR_TEX10"/>
</dbReference>
<dbReference type="eggNOG" id="KOG2149">
    <property type="taxonomic scope" value="Eukaryota"/>
</dbReference>
<dbReference type="InParanoid" id="A0A061ETR6"/>
<accession>A0A061ETR6</accession>
<keyword evidence="4" id="KW-0539">Nucleus</keyword>
<evidence type="ECO:0000313" key="8">
    <source>
        <dbReference type="EMBL" id="EOY08465.1"/>
    </source>
</evidence>
<keyword evidence="9" id="KW-1185">Reference proteome</keyword>
<dbReference type="Pfam" id="PF12333">
    <property type="entry name" value="Ipi1_N"/>
    <property type="match status" value="1"/>
</dbReference>
<dbReference type="Gramene" id="EOY08465">
    <property type="protein sequence ID" value="EOY08465"/>
    <property type="gene ID" value="TCM_022926"/>
</dbReference>
<protein>
    <submittedName>
        <fullName evidence="8">ARM repeat superfamily protein, putative isoform 1</fullName>
    </submittedName>
</protein>
<dbReference type="InterPro" id="IPR024679">
    <property type="entry name" value="Ipi1_N"/>
</dbReference>
<evidence type="ECO:0000256" key="3">
    <source>
        <dbReference type="ARBA" id="ARBA00006427"/>
    </source>
</evidence>
<dbReference type="SUPFAM" id="SSF48371">
    <property type="entry name" value="ARM repeat"/>
    <property type="match status" value="1"/>
</dbReference>
<dbReference type="EMBL" id="CM001883">
    <property type="protein sequence ID" value="EOY08465.1"/>
    <property type="molecule type" value="Genomic_DNA"/>
</dbReference>
<comment type="subcellular location">
    <subcellularLocation>
        <location evidence="1">Nucleus</location>
        <location evidence="1">Nucleolus</location>
    </subcellularLocation>
    <subcellularLocation>
        <location evidence="2">Nucleus</location>
        <location evidence="2">Nucleoplasm</location>
    </subcellularLocation>
</comment>
<evidence type="ECO:0000259" key="7">
    <source>
        <dbReference type="Pfam" id="PF25781"/>
    </source>
</evidence>
<dbReference type="AlphaFoldDB" id="A0A061ETR6"/>
<dbReference type="OMA" id="MILDQDI"/>